<evidence type="ECO:0000259" key="2">
    <source>
        <dbReference type="Pfam" id="PF03016"/>
    </source>
</evidence>
<dbReference type="EMBL" id="CAMXCT010000531">
    <property type="protein sequence ID" value="CAI3980020.1"/>
    <property type="molecule type" value="Genomic_DNA"/>
</dbReference>
<dbReference type="GO" id="GO:0016757">
    <property type="term" value="F:glycosyltransferase activity"/>
    <property type="evidence" value="ECO:0007669"/>
    <property type="project" value="InterPro"/>
</dbReference>
<dbReference type="InterPro" id="IPR004263">
    <property type="entry name" value="Exostosin"/>
</dbReference>
<accession>A0A9P1BWT4</accession>
<organism evidence="3">
    <name type="scientific">Cladocopium goreaui</name>
    <dbReference type="NCBI Taxonomy" id="2562237"/>
    <lineage>
        <taxon>Eukaryota</taxon>
        <taxon>Sar</taxon>
        <taxon>Alveolata</taxon>
        <taxon>Dinophyceae</taxon>
        <taxon>Suessiales</taxon>
        <taxon>Symbiodiniaceae</taxon>
        <taxon>Cladocopium</taxon>
    </lineage>
</organism>
<dbReference type="EMBL" id="CAMXCT030000531">
    <property type="protein sequence ID" value="CAL4767332.1"/>
    <property type="molecule type" value="Genomic_DNA"/>
</dbReference>
<proteinExistence type="inferred from homology"/>
<dbReference type="PANTHER" id="PTHR11062:SF281">
    <property type="entry name" value="EXOSTOSIN-LIKE 2"/>
    <property type="match status" value="1"/>
</dbReference>
<reference evidence="3" key="1">
    <citation type="submission" date="2022-10" db="EMBL/GenBank/DDBJ databases">
        <authorList>
            <person name="Chen Y."/>
            <person name="Dougan E. K."/>
            <person name="Chan C."/>
            <person name="Rhodes N."/>
            <person name="Thang M."/>
        </authorList>
    </citation>
    <scope>NUCLEOTIDE SEQUENCE</scope>
</reference>
<evidence type="ECO:0000256" key="1">
    <source>
        <dbReference type="ARBA" id="ARBA00010271"/>
    </source>
</evidence>
<dbReference type="AlphaFoldDB" id="A0A9P1BWT4"/>
<keyword evidence="5" id="KW-1185">Reference proteome</keyword>
<dbReference type="EMBL" id="CAMXCT020000531">
    <property type="protein sequence ID" value="CAL1133395.1"/>
    <property type="molecule type" value="Genomic_DNA"/>
</dbReference>
<comment type="caution">
    <text evidence="3">The sequence shown here is derived from an EMBL/GenBank/DDBJ whole genome shotgun (WGS) entry which is preliminary data.</text>
</comment>
<feature type="domain" description="Exostosin GT47" evidence="2">
    <location>
        <begin position="291"/>
        <end position="576"/>
    </location>
</feature>
<dbReference type="PANTHER" id="PTHR11062">
    <property type="entry name" value="EXOSTOSIN HEPARAN SULFATE GLYCOSYLTRANSFERASE -RELATED"/>
    <property type="match status" value="1"/>
</dbReference>
<dbReference type="InterPro" id="IPR040911">
    <property type="entry name" value="Exostosin_GT47"/>
</dbReference>
<dbReference type="OrthoDB" id="410686at2759"/>
<gene>
    <name evidence="3" type="ORF">C1SCF055_LOCUS7933</name>
</gene>
<sequence>MVMEGEQEANLAACWAFLKTFFRNNKTPTPFRYLTKLSMFIRSGGKYPKLRGKASEIRHFGKALLALWNQFSNQALLLHRRIALMLKHNVHLEDMITHHKEDFSLPPGPAQEFEETANGMLLLLTQIADHFVEEGLKVFDITSKSHMLQELAILSRCINPKVIWCFMGEDQMQRMQQIAKACVRGNKVDQQTSKLARHYRCSVSLGKQKASEADCAFGLVALILQTLSSIEKHRGSFWARKAYNFAYRVLARAGPGDCRWNDMVNHAVFSPTDMLLGMDPRFHFCPPGSPRIYIYDTEMSTTTPLSCARSGFWASEVYVHRFLQRSCRTFDPEKAQLFFVPGYLTCWELQAASPLARQQRLQRAAESVRQLPWRRRREGLDHVALFGASAWQLPGWRDLLPNSIVLAVESEPIESDGIPEAETLCWHCKDCFQPWKDVVLPPLTPLPAARSLLKKSKPFMEREFLMTWHGQHAESSNPAVRRAYEITNETVRTSLIHNLSHLPDVSIGSPISDYAGIMGNAKFCLCPKGASSYTSRVFEALFAGCVPVILSDHVRLPFEELVHWKDFSIAWPMDQADLSLYDYLKSLLEHELPYVLQLQKRAAEVRCWFDYFAQEKAQANGWSKAMGSSFYLGSRTRQLCVFS</sequence>
<evidence type="ECO:0000313" key="3">
    <source>
        <dbReference type="EMBL" id="CAI3980020.1"/>
    </source>
</evidence>
<evidence type="ECO:0000313" key="5">
    <source>
        <dbReference type="Proteomes" id="UP001152797"/>
    </source>
</evidence>
<protein>
    <submittedName>
        <fullName evidence="4">Probable glucuronosyltransferase Os01g0926700</fullName>
    </submittedName>
</protein>
<name>A0A9P1BWT4_9DINO</name>
<reference evidence="4 5" key="2">
    <citation type="submission" date="2024-05" db="EMBL/GenBank/DDBJ databases">
        <authorList>
            <person name="Chen Y."/>
            <person name="Shah S."/>
            <person name="Dougan E. K."/>
            <person name="Thang M."/>
            <person name="Chan C."/>
        </authorList>
    </citation>
    <scope>NUCLEOTIDE SEQUENCE [LARGE SCALE GENOMIC DNA]</scope>
</reference>
<evidence type="ECO:0000313" key="4">
    <source>
        <dbReference type="EMBL" id="CAL4767332.1"/>
    </source>
</evidence>
<dbReference type="Pfam" id="PF03016">
    <property type="entry name" value="Exostosin_GT47"/>
    <property type="match status" value="1"/>
</dbReference>
<comment type="similarity">
    <text evidence="1">Belongs to the glycosyltransferase 47 family.</text>
</comment>
<dbReference type="Proteomes" id="UP001152797">
    <property type="component" value="Unassembled WGS sequence"/>
</dbReference>